<keyword evidence="3" id="KW-1185">Reference proteome</keyword>
<sequence length="789" mass="89651">MAEIFGAVASGAGLLSLSIELIESVQKLKSFYDASKNAPETVAQLCFDLETMSLSLRQLEQHQQQDIVDKNKLLARCVETCSRMVAKIQQAVSKIERVLQQSRMKGRVYMAFKEPEIRKLLSDMEHAKTSMSFAYMSYCHSWNVGEAMKHAATASAHSIALSSYDMRMQSLEHSVTAGNAAILARMHGGVDPSRSTPQATPAAVKPAKTVISRKHAGRHRRDELRIALPNWFTESVWEFGVSKSTSGWDFRLHAISIRSGDDFVFDVVRSGKVPAVRTLLENGDLGIRDLASGYGQTEGLLEEEMNVLYDLFFGRYGLTAEFSQSKRLCIGDFESIESNMMLTEVSLRSMWASQAMSPMRWSFKERFTLAMQSEGWPATAFMDFLHPGNLDRIATERDCHGRTALHWAAEHFGYWAFTHYIRDFSHDETQLEGYAKLIEHLLKIGANPHAMSNQKHTPLDSIVMQTNFRGLREWKYLDCFRAVKRWGRIIRESGLSLHDYVQVENRLQNKVLSRLTMPDTHSRNGLHLHSFQTTLLNDSELVLRAKYHQALEVWEHRLPPGSWIEDSVVPNQISWSPGELGVSMDFWELVRTVSTVPATCILQHDPETERPFYEATDLKAIYFDLFSGGQDDHGFAFRMGVRSRKRSERLGKPTRQRASSTPPASTLSVYNKPPESLTYAVHVESAFGQAHKCFADGQWITTTPVWSNDRLDIRRMCMLGLCHEGLELDLGEPRDWRTELFLDKDKAHLGREFARRFHPEAIPVIDTSVEKAQRLAQLEQEMAHDVASV</sequence>
<reference evidence="2 3" key="1">
    <citation type="journal article" date="2020" name="Microbiol. Resour. Announc.">
        <title>Draft Genome Sequence of a Cladosporium Species Isolated from the Mesophotic Ascidian Didemnum maculosum.</title>
        <authorList>
            <person name="Gioti A."/>
            <person name="Siaperas R."/>
            <person name="Nikolaivits E."/>
            <person name="Le Goff G."/>
            <person name="Ouazzani J."/>
            <person name="Kotoulas G."/>
            <person name="Topakas E."/>
        </authorList>
    </citation>
    <scope>NUCLEOTIDE SEQUENCE [LARGE SCALE GENOMIC DNA]</scope>
    <source>
        <strain evidence="2 3">TM138-S3</strain>
    </source>
</reference>
<evidence type="ECO:0008006" key="4">
    <source>
        <dbReference type="Google" id="ProtNLM"/>
    </source>
</evidence>
<gene>
    <name evidence="2" type="ORF">WHR41_01248</name>
</gene>
<protein>
    <recommendedName>
        <fullName evidence="4">Fungal N-terminal domain-containing protein</fullName>
    </recommendedName>
</protein>
<dbReference type="Proteomes" id="UP000803884">
    <property type="component" value="Unassembled WGS sequence"/>
</dbReference>
<dbReference type="GeneID" id="96002692"/>
<feature type="compositionally biased region" description="Basic residues" evidence="1">
    <location>
        <begin position="646"/>
        <end position="655"/>
    </location>
</feature>
<dbReference type="RefSeq" id="XP_069233229.1">
    <property type="nucleotide sequence ID" value="XM_069369854.1"/>
</dbReference>
<feature type="compositionally biased region" description="Polar residues" evidence="1">
    <location>
        <begin position="656"/>
        <end position="668"/>
    </location>
</feature>
<proteinExistence type="predicted"/>
<dbReference type="SUPFAM" id="SSF48403">
    <property type="entry name" value="Ankyrin repeat"/>
    <property type="match status" value="1"/>
</dbReference>
<comment type="caution">
    <text evidence="2">The sequence shown here is derived from an EMBL/GenBank/DDBJ whole genome shotgun (WGS) entry which is preliminary data.</text>
</comment>
<dbReference type="InterPro" id="IPR002110">
    <property type="entry name" value="Ankyrin_rpt"/>
</dbReference>
<dbReference type="SMART" id="SM00248">
    <property type="entry name" value="ANK"/>
    <property type="match status" value="2"/>
</dbReference>
<accession>A0AB34KYL3</accession>
<dbReference type="Gene3D" id="1.25.40.20">
    <property type="entry name" value="Ankyrin repeat-containing domain"/>
    <property type="match status" value="1"/>
</dbReference>
<dbReference type="EMBL" id="JAAQHG020000003">
    <property type="protein sequence ID" value="KAL1590124.1"/>
    <property type="molecule type" value="Genomic_DNA"/>
</dbReference>
<feature type="region of interest" description="Disordered" evidence="1">
    <location>
        <begin position="646"/>
        <end position="668"/>
    </location>
</feature>
<name>A0AB34KYL3_9PEZI</name>
<evidence type="ECO:0000313" key="2">
    <source>
        <dbReference type="EMBL" id="KAL1590124.1"/>
    </source>
</evidence>
<organism evidence="2 3">
    <name type="scientific">Cladosporium halotolerans</name>
    <dbReference type="NCBI Taxonomy" id="1052096"/>
    <lineage>
        <taxon>Eukaryota</taxon>
        <taxon>Fungi</taxon>
        <taxon>Dikarya</taxon>
        <taxon>Ascomycota</taxon>
        <taxon>Pezizomycotina</taxon>
        <taxon>Dothideomycetes</taxon>
        <taxon>Dothideomycetidae</taxon>
        <taxon>Cladosporiales</taxon>
        <taxon>Cladosporiaceae</taxon>
        <taxon>Cladosporium</taxon>
    </lineage>
</organism>
<evidence type="ECO:0000313" key="3">
    <source>
        <dbReference type="Proteomes" id="UP000803884"/>
    </source>
</evidence>
<dbReference type="AlphaFoldDB" id="A0AB34KYL3"/>
<evidence type="ECO:0000256" key="1">
    <source>
        <dbReference type="SAM" id="MobiDB-lite"/>
    </source>
</evidence>
<feature type="region of interest" description="Disordered" evidence="1">
    <location>
        <begin position="190"/>
        <end position="214"/>
    </location>
</feature>
<dbReference type="InterPro" id="IPR036770">
    <property type="entry name" value="Ankyrin_rpt-contain_sf"/>
</dbReference>